<dbReference type="RefSeq" id="WP_200251801.1">
    <property type="nucleotide sequence ID" value="NZ_NRRY01000104.1"/>
</dbReference>
<sequence>MIDPSLYRFRERLTLLECAALAHGRDPRELQRRFEESLALDYGPHCTRRQIKELAVSREVAETVDALEAMTGADAVTPPFGVFRFPPCECQAMLAALGLSLPWTLDPENQREAANTGQSPSPDNWREDPALLKGEKQDRAVAEIIKAKGFNPSAIPDGEKGTIEQLCTLEYPELFKFVTAFETAWKRGLKAGRWRMQSHASYAKRGKD</sequence>
<gene>
    <name evidence="2" type="ORF">CKO42_25640</name>
</gene>
<comment type="caution">
    <text evidence="2">The sequence shown here is derived from an EMBL/GenBank/DDBJ whole genome shotgun (WGS) entry which is preliminary data.</text>
</comment>
<keyword evidence="3" id="KW-1185">Reference proteome</keyword>
<evidence type="ECO:0000256" key="1">
    <source>
        <dbReference type="SAM" id="MobiDB-lite"/>
    </source>
</evidence>
<proteinExistence type="predicted"/>
<feature type="compositionally biased region" description="Polar residues" evidence="1">
    <location>
        <begin position="112"/>
        <end position="122"/>
    </location>
</feature>
<accession>A0A9X0WEF8</accession>
<dbReference type="EMBL" id="NRRY01000104">
    <property type="protein sequence ID" value="MBK1621710.1"/>
    <property type="molecule type" value="Genomic_DNA"/>
</dbReference>
<evidence type="ECO:0000313" key="3">
    <source>
        <dbReference type="Proteomes" id="UP001138768"/>
    </source>
</evidence>
<dbReference type="Proteomes" id="UP001138768">
    <property type="component" value="Unassembled WGS sequence"/>
</dbReference>
<organism evidence="2 3">
    <name type="scientific">Lamprobacter modestohalophilus</name>
    <dbReference type="NCBI Taxonomy" id="1064514"/>
    <lineage>
        <taxon>Bacteria</taxon>
        <taxon>Pseudomonadati</taxon>
        <taxon>Pseudomonadota</taxon>
        <taxon>Gammaproteobacteria</taxon>
        <taxon>Chromatiales</taxon>
        <taxon>Chromatiaceae</taxon>
        <taxon>Lamprobacter</taxon>
    </lineage>
</organism>
<dbReference type="AlphaFoldDB" id="A0A9X0WEF8"/>
<name>A0A9X0WEF8_9GAMM</name>
<feature type="region of interest" description="Disordered" evidence="1">
    <location>
        <begin position="110"/>
        <end position="129"/>
    </location>
</feature>
<protein>
    <submittedName>
        <fullName evidence="2">Uncharacterized protein</fullName>
    </submittedName>
</protein>
<evidence type="ECO:0000313" key="2">
    <source>
        <dbReference type="EMBL" id="MBK1621710.1"/>
    </source>
</evidence>
<reference evidence="2 3" key="1">
    <citation type="journal article" date="2020" name="Microorganisms">
        <title>Osmotic Adaptation and Compatible Solute Biosynthesis of Phototrophic Bacteria as Revealed from Genome Analyses.</title>
        <authorList>
            <person name="Imhoff J.F."/>
            <person name="Rahn T."/>
            <person name="Kunzel S."/>
            <person name="Keller A."/>
            <person name="Neulinger S.C."/>
        </authorList>
    </citation>
    <scope>NUCLEOTIDE SEQUENCE [LARGE SCALE GENOMIC DNA]</scope>
    <source>
        <strain evidence="2 3">DSM 25653</strain>
    </source>
</reference>